<dbReference type="InterPro" id="IPR041122">
    <property type="entry name" value="RecJ_OB"/>
</dbReference>
<dbReference type="GO" id="GO:0006310">
    <property type="term" value="P:DNA recombination"/>
    <property type="evidence" value="ECO:0007669"/>
    <property type="project" value="InterPro"/>
</dbReference>
<feature type="domain" description="DHHA1" evidence="7">
    <location>
        <begin position="409"/>
        <end position="501"/>
    </location>
</feature>
<evidence type="ECO:0000259" key="6">
    <source>
        <dbReference type="Pfam" id="PF01368"/>
    </source>
</evidence>
<dbReference type="GO" id="GO:0008409">
    <property type="term" value="F:5'-3' exonuclease activity"/>
    <property type="evidence" value="ECO:0007669"/>
    <property type="project" value="InterPro"/>
</dbReference>
<protein>
    <recommendedName>
        <fullName evidence="2">Single-stranded-DNA-specific exonuclease RecJ</fullName>
    </recommendedName>
</protein>
<evidence type="ECO:0000256" key="1">
    <source>
        <dbReference type="ARBA" id="ARBA00005915"/>
    </source>
</evidence>
<dbReference type="Proteomes" id="UP000178089">
    <property type="component" value="Unassembled WGS sequence"/>
</dbReference>
<dbReference type="AlphaFoldDB" id="A0A1G2N127"/>
<keyword evidence="3" id="KW-0540">Nuclease</keyword>
<dbReference type="Pfam" id="PF02272">
    <property type="entry name" value="DHHA1"/>
    <property type="match status" value="1"/>
</dbReference>
<evidence type="ECO:0000313" key="10">
    <source>
        <dbReference type="Proteomes" id="UP000178089"/>
    </source>
</evidence>
<feature type="domain" description="RecJ OB" evidence="8">
    <location>
        <begin position="523"/>
        <end position="633"/>
    </location>
</feature>
<dbReference type="STRING" id="1802315.A3F51_03700"/>
<sequence>MSYSIRRPLTLDERNRIGGASDIVAHLLFHRGIVEAEAANRFLLPDYDNHVHDPFLLKDAEKSAERIISAMKNNERIAIYSDYDADGIPAAVMFNDFFNRIGYANFSIYIPHRHNEGFGVNVEAVEQLAGEGVKLVITLDCGISDVEPVRRANELGIEVIITDHHEPPTTLPVAFAIIDHKQLDCAYPDKNLCGSGIGFKLIQAILKQAKIQDSRFKIQEKKIERNKDGEVGKTGRGVILKNGWKDGHEKWLLDMVGIATLSDMVPLIGENRVFARYGLAVLRKSPRKGLRRLLVKLNMSQAHITEDDISFMITPRINAASRMGVPMDAFKLLATDNDEDADKFATHLDEINNERKGIVAALVKEIKKIVRDRYGDKGKVQRSSEAINKEQKIKQGSMINGQVNTLPAVIVLGNPDWKPSLLGLAANSCAEEFDRPVFLWGRDGDNIIKGSCRSKGRSSVVEIMRGVSEGIFLQYGGHKHSGGFAVKNDQIHFLEKELNGALERSKEGDFDKMDMSEIDSDFIDAELKLDDITWKLQEDLDRMSPFGMGNPKPLFIFKKVQPTDVRVFGKGKDHVELVFKRNGGTDISAIAFFGGDNEWAKNLLADKNQVVDLVASIEKSIFRGRKELRLRVVEVIV</sequence>
<evidence type="ECO:0000256" key="2">
    <source>
        <dbReference type="ARBA" id="ARBA00019841"/>
    </source>
</evidence>
<name>A0A1G2N127_9BACT</name>
<dbReference type="InterPro" id="IPR051673">
    <property type="entry name" value="SSDNA_exonuclease_RecJ"/>
</dbReference>
<comment type="similarity">
    <text evidence="1">Belongs to the RecJ family.</text>
</comment>
<dbReference type="EMBL" id="MHRT01000001">
    <property type="protein sequence ID" value="OHA29798.1"/>
    <property type="molecule type" value="Genomic_DNA"/>
</dbReference>
<dbReference type="Gene3D" id="3.90.1640.30">
    <property type="match status" value="1"/>
</dbReference>
<keyword evidence="4" id="KW-0378">Hydrolase</keyword>
<dbReference type="GO" id="GO:0003676">
    <property type="term" value="F:nucleic acid binding"/>
    <property type="evidence" value="ECO:0007669"/>
    <property type="project" value="InterPro"/>
</dbReference>
<dbReference type="InterPro" id="IPR003156">
    <property type="entry name" value="DHHA1_dom"/>
</dbReference>
<accession>A0A1G2N127</accession>
<dbReference type="Pfam" id="PF01368">
    <property type="entry name" value="DHH"/>
    <property type="match status" value="1"/>
</dbReference>
<dbReference type="NCBIfam" id="TIGR00644">
    <property type="entry name" value="recJ"/>
    <property type="match status" value="1"/>
</dbReference>
<proteinExistence type="inferred from homology"/>
<dbReference type="InterPro" id="IPR038763">
    <property type="entry name" value="DHH_sf"/>
</dbReference>
<dbReference type="PANTHER" id="PTHR30255">
    <property type="entry name" value="SINGLE-STRANDED-DNA-SPECIFIC EXONUCLEASE RECJ"/>
    <property type="match status" value="1"/>
</dbReference>
<dbReference type="Gene3D" id="2.40.50.460">
    <property type="match status" value="1"/>
</dbReference>
<comment type="caution">
    <text evidence="9">The sequence shown here is derived from an EMBL/GenBank/DDBJ whole genome shotgun (WGS) entry which is preliminary data.</text>
</comment>
<evidence type="ECO:0000256" key="4">
    <source>
        <dbReference type="ARBA" id="ARBA00022801"/>
    </source>
</evidence>
<dbReference type="GO" id="GO:0006281">
    <property type="term" value="P:DNA repair"/>
    <property type="evidence" value="ECO:0007669"/>
    <property type="project" value="InterPro"/>
</dbReference>
<evidence type="ECO:0000259" key="8">
    <source>
        <dbReference type="Pfam" id="PF17768"/>
    </source>
</evidence>
<dbReference type="PANTHER" id="PTHR30255:SF2">
    <property type="entry name" value="SINGLE-STRANDED-DNA-SPECIFIC EXONUCLEASE RECJ"/>
    <property type="match status" value="1"/>
</dbReference>
<dbReference type="InterPro" id="IPR001667">
    <property type="entry name" value="DDH_dom"/>
</dbReference>
<dbReference type="Pfam" id="PF17768">
    <property type="entry name" value="RecJ_OB"/>
    <property type="match status" value="1"/>
</dbReference>
<evidence type="ECO:0000259" key="7">
    <source>
        <dbReference type="Pfam" id="PF02272"/>
    </source>
</evidence>
<gene>
    <name evidence="9" type="ORF">A3F51_03700</name>
</gene>
<dbReference type="SUPFAM" id="SSF64182">
    <property type="entry name" value="DHH phosphoesterases"/>
    <property type="match status" value="1"/>
</dbReference>
<keyword evidence="5 9" id="KW-0269">Exonuclease</keyword>
<evidence type="ECO:0000313" key="9">
    <source>
        <dbReference type="EMBL" id="OHA29798.1"/>
    </source>
</evidence>
<evidence type="ECO:0000256" key="3">
    <source>
        <dbReference type="ARBA" id="ARBA00022722"/>
    </source>
</evidence>
<evidence type="ECO:0000256" key="5">
    <source>
        <dbReference type="ARBA" id="ARBA00022839"/>
    </source>
</evidence>
<dbReference type="InterPro" id="IPR004610">
    <property type="entry name" value="RecJ"/>
</dbReference>
<organism evidence="9 10">
    <name type="scientific">Candidatus Taylorbacteria bacterium RIFCSPHIGHO2_12_FULL_45_16</name>
    <dbReference type="NCBI Taxonomy" id="1802315"/>
    <lineage>
        <taxon>Bacteria</taxon>
        <taxon>Candidatus Tayloriibacteriota</taxon>
    </lineage>
</organism>
<feature type="domain" description="DDH" evidence="6">
    <location>
        <begin position="76"/>
        <end position="209"/>
    </location>
</feature>
<reference evidence="9 10" key="1">
    <citation type="journal article" date="2016" name="Nat. Commun.">
        <title>Thousands of microbial genomes shed light on interconnected biogeochemical processes in an aquifer system.</title>
        <authorList>
            <person name="Anantharaman K."/>
            <person name="Brown C.T."/>
            <person name="Hug L.A."/>
            <person name="Sharon I."/>
            <person name="Castelle C.J."/>
            <person name="Probst A.J."/>
            <person name="Thomas B.C."/>
            <person name="Singh A."/>
            <person name="Wilkins M.J."/>
            <person name="Karaoz U."/>
            <person name="Brodie E.L."/>
            <person name="Williams K.H."/>
            <person name="Hubbard S.S."/>
            <person name="Banfield J.F."/>
        </authorList>
    </citation>
    <scope>NUCLEOTIDE SEQUENCE [LARGE SCALE GENOMIC DNA]</scope>
</reference>